<protein>
    <recommendedName>
        <fullName evidence="4">Flagellar basal body rod protein</fullName>
    </recommendedName>
</protein>
<dbReference type="AlphaFoldDB" id="A0A916W7E9"/>
<evidence type="ECO:0008006" key="4">
    <source>
        <dbReference type="Google" id="ProtNLM"/>
    </source>
</evidence>
<sequence>MRKFLLFVGGLVALLVLLVNLGPMVLLGLSIWLLYIIFKKFVKSDSTAGKIGWVILGLLVLGMAFSNIYAVLGIAAAFALYWIFKNWKNDDSDPVVDSDEDDPFRNFERQWAEMNN</sequence>
<gene>
    <name evidence="2" type="ORF">GCM10008025_15120</name>
</gene>
<dbReference type="RefSeq" id="WP_188384063.1">
    <property type="nucleotide sequence ID" value="NZ_BMEY01000006.1"/>
</dbReference>
<name>A0A916W7E9_9BACI</name>
<evidence type="ECO:0000313" key="2">
    <source>
        <dbReference type="EMBL" id="GGA72304.1"/>
    </source>
</evidence>
<keyword evidence="3" id="KW-1185">Reference proteome</keyword>
<keyword evidence="1" id="KW-0472">Membrane</keyword>
<feature type="transmembrane region" description="Helical" evidence="1">
    <location>
        <begin position="51"/>
        <end position="84"/>
    </location>
</feature>
<accession>A0A916W7E9</accession>
<keyword evidence="1" id="KW-0812">Transmembrane</keyword>
<evidence type="ECO:0000256" key="1">
    <source>
        <dbReference type="SAM" id="Phobius"/>
    </source>
</evidence>
<reference evidence="2" key="2">
    <citation type="submission" date="2020-09" db="EMBL/GenBank/DDBJ databases">
        <authorList>
            <person name="Sun Q."/>
            <person name="Zhou Y."/>
        </authorList>
    </citation>
    <scope>NUCLEOTIDE SEQUENCE</scope>
    <source>
        <strain evidence="2">CGMCC 1.12408</strain>
    </source>
</reference>
<dbReference type="Proteomes" id="UP000613512">
    <property type="component" value="Unassembled WGS sequence"/>
</dbReference>
<evidence type="ECO:0000313" key="3">
    <source>
        <dbReference type="Proteomes" id="UP000613512"/>
    </source>
</evidence>
<proteinExistence type="predicted"/>
<reference evidence="2" key="1">
    <citation type="journal article" date="2014" name="Int. J. Syst. Evol. Microbiol.">
        <title>Complete genome sequence of Corynebacterium casei LMG S-19264T (=DSM 44701T), isolated from a smear-ripened cheese.</title>
        <authorList>
            <consortium name="US DOE Joint Genome Institute (JGI-PGF)"/>
            <person name="Walter F."/>
            <person name="Albersmeier A."/>
            <person name="Kalinowski J."/>
            <person name="Ruckert C."/>
        </authorList>
    </citation>
    <scope>NUCLEOTIDE SEQUENCE</scope>
    <source>
        <strain evidence="2">CGMCC 1.12408</strain>
    </source>
</reference>
<keyword evidence="1" id="KW-1133">Transmembrane helix</keyword>
<dbReference type="EMBL" id="BMEY01000006">
    <property type="protein sequence ID" value="GGA72304.1"/>
    <property type="molecule type" value="Genomic_DNA"/>
</dbReference>
<comment type="caution">
    <text evidence="2">The sequence shown here is derived from an EMBL/GenBank/DDBJ whole genome shotgun (WGS) entry which is preliminary data.</text>
</comment>
<organism evidence="2 3">
    <name type="scientific">Ornithinibacillus halotolerans</name>
    <dbReference type="NCBI Taxonomy" id="1274357"/>
    <lineage>
        <taxon>Bacteria</taxon>
        <taxon>Bacillati</taxon>
        <taxon>Bacillota</taxon>
        <taxon>Bacilli</taxon>
        <taxon>Bacillales</taxon>
        <taxon>Bacillaceae</taxon>
        <taxon>Ornithinibacillus</taxon>
    </lineage>
</organism>